<keyword evidence="5" id="KW-1185">Reference proteome</keyword>
<evidence type="ECO:0000256" key="1">
    <source>
        <dbReference type="SAM" id="MobiDB-lite"/>
    </source>
</evidence>
<dbReference type="Pfam" id="PF02520">
    <property type="entry name" value="ANIS5_cation-bd"/>
    <property type="match status" value="1"/>
</dbReference>
<name>A0AAN5IDH0_9BILA</name>
<evidence type="ECO:0000313" key="4">
    <source>
        <dbReference type="EMBL" id="GMR58606.1"/>
    </source>
</evidence>
<comment type="caution">
    <text evidence="4">The sequence shown here is derived from an EMBL/GenBank/DDBJ whole genome shotgun (WGS) entry which is preliminary data.</text>
</comment>
<protein>
    <recommendedName>
        <fullName evidence="3">SXP/RAL-2 family protein Ani s 5-like cation-binding domain-containing protein</fullName>
    </recommendedName>
</protein>
<dbReference type="InterPro" id="IPR003677">
    <property type="entry name" value="ANIS5_cation-bd"/>
</dbReference>
<proteinExistence type="predicted"/>
<reference evidence="5" key="1">
    <citation type="submission" date="2022-10" db="EMBL/GenBank/DDBJ databases">
        <title>Genome assembly of Pristionchus species.</title>
        <authorList>
            <person name="Yoshida K."/>
            <person name="Sommer R.J."/>
        </authorList>
    </citation>
    <scope>NUCLEOTIDE SEQUENCE [LARGE SCALE GENOMIC DNA]</scope>
    <source>
        <strain evidence="5">RS5460</strain>
    </source>
</reference>
<accession>A0AAN5IDH0</accession>
<sequence length="285" mass="32379">NPHSREMWKLVPILLLSTPITSEFVEDLPRDETVRRLLTEATNEQETDPSSLSAAISNPWVRSERLEHGFGNLTWTSKSVVPRLFADMGRAGFPPITTVMKWPCWSGVEEKAKEEFREIFNPNNTKREVKEKLDEWIFEYNGTEIAEKIRFHRDDFENRMKLFSINFEAALSTLSTAVRTFNDVALDDGMTIAQSTAVLNNIADILDRNFVKSLYYLFNGNVMNGKKLQKIISKASGGDSTTRKPGRMTPPAGNYTTGNGGVWSGGWKRYTVIRRVTHKPNEELA</sequence>
<feature type="region of interest" description="Disordered" evidence="1">
    <location>
        <begin position="235"/>
        <end position="255"/>
    </location>
</feature>
<gene>
    <name evidence="4" type="ORF">PMAYCL1PPCAC_28801</name>
</gene>
<feature type="signal peptide" evidence="2">
    <location>
        <begin position="1"/>
        <end position="22"/>
    </location>
</feature>
<keyword evidence="2" id="KW-0732">Signal</keyword>
<feature type="domain" description="SXP/RAL-2 family protein Ani s 5-like cation-binding" evidence="3">
    <location>
        <begin position="112"/>
        <end position="218"/>
    </location>
</feature>
<feature type="non-terminal residue" evidence="4">
    <location>
        <position position="1"/>
    </location>
</feature>
<evidence type="ECO:0000259" key="3">
    <source>
        <dbReference type="Pfam" id="PF02520"/>
    </source>
</evidence>
<feature type="chain" id="PRO_5042921718" description="SXP/RAL-2 family protein Ani s 5-like cation-binding domain-containing protein" evidence="2">
    <location>
        <begin position="23"/>
        <end position="285"/>
    </location>
</feature>
<dbReference type="AlphaFoldDB" id="A0AAN5IDH0"/>
<dbReference type="EMBL" id="BTRK01000006">
    <property type="protein sequence ID" value="GMR58606.1"/>
    <property type="molecule type" value="Genomic_DNA"/>
</dbReference>
<evidence type="ECO:0000313" key="5">
    <source>
        <dbReference type="Proteomes" id="UP001328107"/>
    </source>
</evidence>
<evidence type="ECO:0000256" key="2">
    <source>
        <dbReference type="SAM" id="SignalP"/>
    </source>
</evidence>
<organism evidence="4 5">
    <name type="scientific">Pristionchus mayeri</name>
    <dbReference type="NCBI Taxonomy" id="1317129"/>
    <lineage>
        <taxon>Eukaryota</taxon>
        <taxon>Metazoa</taxon>
        <taxon>Ecdysozoa</taxon>
        <taxon>Nematoda</taxon>
        <taxon>Chromadorea</taxon>
        <taxon>Rhabditida</taxon>
        <taxon>Rhabditina</taxon>
        <taxon>Diplogasteromorpha</taxon>
        <taxon>Diplogasteroidea</taxon>
        <taxon>Neodiplogasteridae</taxon>
        <taxon>Pristionchus</taxon>
    </lineage>
</organism>
<dbReference type="Proteomes" id="UP001328107">
    <property type="component" value="Unassembled WGS sequence"/>
</dbReference>